<evidence type="ECO:0000259" key="4">
    <source>
        <dbReference type="PROSITE" id="PS50234"/>
    </source>
</evidence>
<dbReference type="InterPro" id="IPR002035">
    <property type="entry name" value="VWF_A"/>
</dbReference>
<dbReference type="PANTHER" id="PTHR45737">
    <property type="entry name" value="VON WILLEBRAND FACTOR A DOMAIN-CONTAINING PROTEIN 5A"/>
    <property type="match status" value="1"/>
</dbReference>
<accession>A0ABZ0CT16</accession>
<evidence type="ECO:0000256" key="3">
    <source>
        <dbReference type="SAM" id="SignalP"/>
    </source>
</evidence>
<keyword evidence="3" id="KW-0732">Signal</keyword>
<name>A0ABZ0CT16_9BURK</name>
<keyword evidence="2" id="KW-1133">Transmembrane helix</keyword>
<evidence type="ECO:0000313" key="7">
    <source>
        <dbReference type="Proteomes" id="UP001303946"/>
    </source>
</evidence>
<keyword evidence="2" id="KW-0472">Membrane</keyword>
<feature type="domain" description="VIT" evidence="5">
    <location>
        <begin position="50"/>
        <end position="178"/>
    </location>
</feature>
<dbReference type="RefSeq" id="WP_316700784.1">
    <property type="nucleotide sequence ID" value="NZ_CP136336.1"/>
</dbReference>
<dbReference type="PANTHER" id="PTHR45737:SF6">
    <property type="entry name" value="VON WILLEBRAND FACTOR A DOMAIN-CONTAINING PROTEIN 5A"/>
    <property type="match status" value="1"/>
</dbReference>
<feature type="chain" id="PRO_5045230344" evidence="3">
    <location>
        <begin position="40"/>
        <end position="681"/>
    </location>
</feature>
<dbReference type="Pfam" id="PF08487">
    <property type="entry name" value="VIT"/>
    <property type="match status" value="1"/>
</dbReference>
<dbReference type="InterPro" id="IPR013694">
    <property type="entry name" value="VIT"/>
</dbReference>
<dbReference type="SMART" id="SM00609">
    <property type="entry name" value="VIT"/>
    <property type="match status" value="1"/>
</dbReference>
<dbReference type="SUPFAM" id="SSF53300">
    <property type="entry name" value="vWA-like"/>
    <property type="match status" value="1"/>
</dbReference>
<evidence type="ECO:0000259" key="5">
    <source>
        <dbReference type="PROSITE" id="PS51468"/>
    </source>
</evidence>
<feature type="transmembrane region" description="Helical" evidence="2">
    <location>
        <begin position="656"/>
        <end position="673"/>
    </location>
</feature>
<dbReference type="Pfam" id="PF13768">
    <property type="entry name" value="VWA_3"/>
    <property type="match status" value="1"/>
</dbReference>
<feature type="domain" description="VWFA" evidence="4">
    <location>
        <begin position="323"/>
        <end position="501"/>
    </location>
</feature>
<proteinExistence type="predicted"/>
<organism evidence="6 7">
    <name type="scientific">Piscinibacter gummiphilus</name>
    <dbReference type="NCBI Taxonomy" id="946333"/>
    <lineage>
        <taxon>Bacteria</taxon>
        <taxon>Pseudomonadati</taxon>
        <taxon>Pseudomonadota</taxon>
        <taxon>Betaproteobacteria</taxon>
        <taxon>Burkholderiales</taxon>
        <taxon>Sphaerotilaceae</taxon>
        <taxon>Piscinibacter</taxon>
    </lineage>
</organism>
<keyword evidence="7" id="KW-1185">Reference proteome</keyword>
<dbReference type="SMART" id="SM00327">
    <property type="entry name" value="VWA"/>
    <property type="match status" value="1"/>
</dbReference>
<evidence type="ECO:0000256" key="1">
    <source>
        <dbReference type="SAM" id="MobiDB-lite"/>
    </source>
</evidence>
<keyword evidence="2" id="KW-0812">Transmembrane</keyword>
<feature type="region of interest" description="Disordered" evidence="1">
    <location>
        <begin position="620"/>
        <end position="649"/>
    </location>
</feature>
<dbReference type="EMBL" id="CP136336">
    <property type="protein sequence ID" value="WOB08102.1"/>
    <property type="molecule type" value="Genomic_DNA"/>
</dbReference>
<evidence type="ECO:0000313" key="6">
    <source>
        <dbReference type="EMBL" id="WOB08102.1"/>
    </source>
</evidence>
<dbReference type="Proteomes" id="UP001303946">
    <property type="component" value="Chromosome"/>
</dbReference>
<protein>
    <submittedName>
        <fullName evidence="6">VIT and VWA domain-containing protein</fullName>
    </submittedName>
</protein>
<gene>
    <name evidence="6" type="ORF">RXV79_24775</name>
</gene>
<dbReference type="Gene3D" id="3.40.50.410">
    <property type="entry name" value="von Willebrand factor, type A domain"/>
    <property type="match status" value="1"/>
</dbReference>
<evidence type="ECO:0000256" key="2">
    <source>
        <dbReference type="SAM" id="Phobius"/>
    </source>
</evidence>
<dbReference type="InterPro" id="IPR036465">
    <property type="entry name" value="vWFA_dom_sf"/>
</dbReference>
<dbReference type="PROSITE" id="PS50234">
    <property type="entry name" value="VWFA"/>
    <property type="match status" value="1"/>
</dbReference>
<reference evidence="6 7" key="1">
    <citation type="submission" date="2023-10" db="EMBL/GenBank/DDBJ databases">
        <title>Bacteria for the degradation of biodegradable plastic PBAT(Polybutylene adipate terephthalate).</title>
        <authorList>
            <person name="Weon H.-Y."/>
            <person name="Yeon J."/>
        </authorList>
    </citation>
    <scope>NUCLEOTIDE SEQUENCE [LARGE SCALE GENOMIC DNA]</scope>
    <source>
        <strain evidence="6 7">SBD 7-3</strain>
    </source>
</reference>
<sequence>MSRPLIPYQPLSRTGRVLWCMALALFSALLMLFWSPAHADDSEALKPESPYFAVNSHEPGTDRLPLKSTTVDVKIAGVIADVTVTQHYRNEGQRPIEARYVFPGSTQAAVYAMKVTLGDRVLTARIKEKEAARIEYQAAKREGKTSALLEQRRPNVFEMNVANILPGDDVAVELRYTELLRPTDAQYGFVFPTVVGPRYNSPAAAAGNGGAIGGAYLKQGVASNASFALRVSLDTPLVVKEIASPSHELVIDGLGSTHVAVSLKPTEKPANNRDFILNYRLAGDRIESGLVLYRGEGEGDENFFLAMVEPPKAVASRQINPRDYIFVVDISGSMHGYPLDTAKVLLRNLIGSLRPSDTFNVMLFSGSSRMLAPASVPATRANIDQAIRTIHEMGGGGSTEIVPALKRVAALPKAEEVSRSVIFVTDGYVSVEAEVFRLIRQNLNQFNVFSFGIGTSVNRHLIEGMARAGQGEAFIVTKPEQAAAQAERLRRIIEAPVLTQVKASFEGLDTYDVEPLQLPDVLGGRPVVVMGKWRGAWAGRFVIEGRAADGPYRQVLTAQQDGKGPSALRQLWARQRIAALSDQEALEGGNTQKAQITELGLTYSLLTQYTSFIAVDQRVRNPDPSQTQKVDQPSPLPEGVSDQAIGAEVPSTPEPGAIAALLVVLGVVVAGVWPSRRRRKE</sequence>
<dbReference type="PROSITE" id="PS51468">
    <property type="entry name" value="VIT"/>
    <property type="match status" value="1"/>
</dbReference>
<feature type="signal peptide" evidence="3">
    <location>
        <begin position="1"/>
        <end position="39"/>
    </location>
</feature>